<dbReference type="EMBL" id="JAPQES010000001">
    <property type="protein sequence ID" value="MCY6370241.1"/>
    <property type="molecule type" value="Genomic_DNA"/>
</dbReference>
<feature type="chain" id="PRO_5045329537" evidence="8">
    <location>
        <begin position="26"/>
        <end position="372"/>
    </location>
</feature>
<reference evidence="10" key="1">
    <citation type="submission" date="2022-12" db="EMBL/GenBank/DDBJ databases">
        <authorList>
            <person name="Wang J."/>
        </authorList>
    </citation>
    <scope>NUCLEOTIDE SEQUENCE</scope>
    <source>
        <strain evidence="10">HY-42-06</strain>
    </source>
</reference>
<protein>
    <submittedName>
        <fullName evidence="10">NlpC/P60 family protein</fullName>
    </submittedName>
</protein>
<accession>A0ABT4CPT1</accession>
<dbReference type="InterPro" id="IPR038765">
    <property type="entry name" value="Papain-like_cys_pep_sf"/>
</dbReference>
<keyword evidence="4" id="KW-0378">Hydrolase</keyword>
<evidence type="ECO:0000259" key="9">
    <source>
        <dbReference type="PROSITE" id="PS51935"/>
    </source>
</evidence>
<dbReference type="Gene3D" id="3.90.1720.10">
    <property type="entry name" value="endopeptidase domain like (from Nostoc punctiforme)"/>
    <property type="match status" value="1"/>
</dbReference>
<gene>
    <name evidence="10" type="ORF">OXH55_06300</name>
</gene>
<dbReference type="InterPro" id="IPR000064">
    <property type="entry name" value="NLP_P60_dom"/>
</dbReference>
<evidence type="ECO:0000313" key="10">
    <source>
        <dbReference type="EMBL" id="MCY6370241.1"/>
    </source>
</evidence>
<sequence>MNKRLATLVTTAALIVSVSTTAVLAEPLSDKLKSQQKQLQQHKADYNSAQKKVEKLEQAIEHLDDQIETAMDEIESTKKKIEDIKKKIELTEKDIQKAEEDMEAEKKLYNERMRVMYMRGAGGGYIDVLLGAEDLSDLFSKVQAVKKVSELDRKMVKELKEKQEELRIKKEELTKQQKELVALNAVQQEKMAKLKKDKAEQDKLVKQAKAQRSVYASKLNKDKKLIDQTKKMIQQMNNPSSSSNNRPSRGENAASASSSEVVSYAMKFQGTPYVWGANGPNSFDCSGYVKYVYAHFGVRLPRVSRDQARVGTYVSRSNLQPGDLVFFGKGRIHHVGMYVGNGCYIHAPRTGDVVKISSLSSRSDYATARRVR</sequence>
<name>A0ABT4CPT1_9CLOT</name>
<feature type="compositionally biased region" description="Low complexity" evidence="7">
    <location>
        <begin position="237"/>
        <end position="256"/>
    </location>
</feature>
<dbReference type="PANTHER" id="PTHR47053:SF1">
    <property type="entry name" value="MUREIN DD-ENDOPEPTIDASE MEPH-RELATED"/>
    <property type="match status" value="1"/>
</dbReference>
<evidence type="ECO:0000256" key="3">
    <source>
        <dbReference type="ARBA" id="ARBA00022729"/>
    </source>
</evidence>
<organism evidence="10 11">
    <name type="scientific">Clostridium ganghwense</name>
    <dbReference type="NCBI Taxonomy" id="312089"/>
    <lineage>
        <taxon>Bacteria</taxon>
        <taxon>Bacillati</taxon>
        <taxon>Bacillota</taxon>
        <taxon>Clostridia</taxon>
        <taxon>Eubacteriales</taxon>
        <taxon>Clostridiaceae</taxon>
        <taxon>Clostridium</taxon>
    </lineage>
</organism>
<dbReference type="InterPro" id="IPR057309">
    <property type="entry name" value="PcsB_CC"/>
</dbReference>
<evidence type="ECO:0000256" key="2">
    <source>
        <dbReference type="ARBA" id="ARBA00022670"/>
    </source>
</evidence>
<proteinExistence type="inferred from homology"/>
<keyword evidence="11" id="KW-1185">Reference proteome</keyword>
<evidence type="ECO:0000256" key="4">
    <source>
        <dbReference type="ARBA" id="ARBA00022801"/>
    </source>
</evidence>
<keyword evidence="5" id="KW-0788">Thiol protease</keyword>
<comment type="caution">
    <text evidence="10">The sequence shown here is derived from an EMBL/GenBank/DDBJ whole genome shotgun (WGS) entry which is preliminary data.</text>
</comment>
<dbReference type="Pfam" id="PF00877">
    <property type="entry name" value="NLPC_P60"/>
    <property type="match status" value="1"/>
</dbReference>
<evidence type="ECO:0000313" key="11">
    <source>
        <dbReference type="Proteomes" id="UP001079657"/>
    </source>
</evidence>
<evidence type="ECO:0000256" key="7">
    <source>
        <dbReference type="SAM" id="MobiDB-lite"/>
    </source>
</evidence>
<evidence type="ECO:0000256" key="6">
    <source>
        <dbReference type="SAM" id="Coils"/>
    </source>
</evidence>
<dbReference type="InterPro" id="IPR051202">
    <property type="entry name" value="Peptidase_C40"/>
</dbReference>
<dbReference type="RefSeq" id="WP_268048926.1">
    <property type="nucleotide sequence ID" value="NZ_JAPQES010000001.1"/>
</dbReference>
<evidence type="ECO:0000256" key="5">
    <source>
        <dbReference type="ARBA" id="ARBA00022807"/>
    </source>
</evidence>
<feature type="coiled-coil region" evidence="6">
    <location>
        <begin position="152"/>
        <end position="211"/>
    </location>
</feature>
<dbReference type="PANTHER" id="PTHR47053">
    <property type="entry name" value="MUREIN DD-ENDOPEPTIDASE MEPH-RELATED"/>
    <property type="match status" value="1"/>
</dbReference>
<dbReference type="Pfam" id="PF24568">
    <property type="entry name" value="CC_PcsB"/>
    <property type="match status" value="1"/>
</dbReference>
<keyword evidence="6" id="KW-0175">Coiled coil</keyword>
<dbReference type="SUPFAM" id="SSF57997">
    <property type="entry name" value="Tropomyosin"/>
    <property type="match status" value="1"/>
</dbReference>
<feature type="domain" description="NlpC/P60" evidence="9">
    <location>
        <begin position="255"/>
        <end position="372"/>
    </location>
</feature>
<dbReference type="Proteomes" id="UP001079657">
    <property type="component" value="Unassembled WGS sequence"/>
</dbReference>
<keyword evidence="2" id="KW-0645">Protease</keyword>
<dbReference type="PROSITE" id="PS51935">
    <property type="entry name" value="NLPC_P60"/>
    <property type="match status" value="1"/>
</dbReference>
<feature type="coiled-coil region" evidence="6">
    <location>
        <begin position="32"/>
        <end position="108"/>
    </location>
</feature>
<evidence type="ECO:0000256" key="8">
    <source>
        <dbReference type="SAM" id="SignalP"/>
    </source>
</evidence>
<dbReference type="SUPFAM" id="SSF54001">
    <property type="entry name" value="Cysteine proteinases"/>
    <property type="match status" value="1"/>
</dbReference>
<feature type="signal peptide" evidence="8">
    <location>
        <begin position="1"/>
        <end position="25"/>
    </location>
</feature>
<evidence type="ECO:0000256" key="1">
    <source>
        <dbReference type="ARBA" id="ARBA00007074"/>
    </source>
</evidence>
<dbReference type="Gene3D" id="6.10.250.3150">
    <property type="match status" value="1"/>
</dbReference>
<keyword evidence="3 8" id="KW-0732">Signal</keyword>
<feature type="region of interest" description="Disordered" evidence="7">
    <location>
        <begin position="233"/>
        <end position="256"/>
    </location>
</feature>
<comment type="similarity">
    <text evidence="1">Belongs to the peptidase C40 family.</text>
</comment>